<protein>
    <submittedName>
        <fullName evidence="1">Uncharacterized protein</fullName>
    </submittedName>
</protein>
<dbReference type="AlphaFoldDB" id="A0AAW9XAN2"/>
<evidence type="ECO:0000313" key="2">
    <source>
        <dbReference type="Proteomes" id="UP001193441"/>
    </source>
</evidence>
<name>A0AAW9XAN2_MESFC</name>
<proteinExistence type="predicted"/>
<gene>
    <name evidence="1" type="ORF">DR094_00650</name>
</gene>
<sequence>MKNFQNYLKFKKFHFFFFFWNKKNDTIILELPKGRICFGFVQTAQMNFSDFTVVVKAKNCATKFVIWWFLFEKHFYFVFKIVFK</sequence>
<accession>A0AAW9XAN2</accession>
<dbReference type="EMBL" id="QQRD01000001">
    <property type="protein sequence ID" value="MXR56515.1"/>
    <property type="molecule type" value="Genomic_DNA"/>
</dbReference>
<dbReference type="Proteomes" id="UP001193441">
    <property type="component" value="Unassembled WGS sequence"/>
</dbReference>
<organism evidence="1 2">
    <name type="scientific">Mesomycoplasma flocculare</name>
    <name type="common">Mycoplasma flocculare</name>
    <dbReference type="NCBI Taxonomy" id="2128"/>
    <lineage>
        <taxon>Bacteria</taxon>
        <taxon>Bacillati</taxon>
        <taxon>Mycoplasmatota</taxon>
        <taxon>Mycoplasmoidales</taxon>
        <taxon>Metamycoplasmataceae</taxon>
        <taxon>Mesomycoplasma</taxon>
    </lineage>
</organism>
<comment type="caution">
    <text evidence="1">The sequence shown here is derived from an EMBL/GenBank/DDBJ whole genome shotgun (WGS) entry which is preliminary data.</text>
</comment>
<reference evidence="1" key="1">
    <citation type="submission" date="2018-07" db="EMBL/GenBank/DDBJ databases">
        <title>Genetic characterization of Mycoplasma hyopneumoniae, M. hyorhinis and M. flocculare isolates through whole genome sequencing analysis: comparative analysis of sequence types and putative genes involved in virulence.</title>
        <authorList>
            <person name="Fourour S."/>
            <person name="Lucas P."/>
            <person name="Touzain F."/>
            <person name="Tocqueville V."/>
            <person name="Kempf I."/>
            <person name="Marois-Crehan C."/>
        </authorList>
    </citation>
    <scope>NUCLEOTIDE SEQUENCE</scope>
    <source>
        <strain evidence="1">MF22</strain>
    </source>
</reference>
<evidence type="ECO:0000313" key="1">
    <source>
        <dbReference type="EMBL" id="MXR56515.1"/>
    </source>
</evidence>